<feature type="transmembrane region" description="Helical" evidence="2">
    <location>
        <begin position="32"/>
        <end position="54"/>
    </location>
</feature>
<dbReference type="Proteomes" id="UP000002186">
    <property type="component" value="Chromosome"/>
</dbReference>
<sequence>MKRAPPVLHGTDPQADDDTRPFPARSLLGAGLAARLALVAGALALLWATVLWALQ</sequence>
<keyword evidence="2" id="KW-0472">Membrane</keyword>
<keyword evidence="4" id="KW-1185">Reference proteome</keyword>
<organism evidence="3 4">
    <name type="scientific">Thauera aminoaromatica</name>
    <dbReference type="NCBI Taxonomy" id="164330"/>
    <lineage>
        <taxon>Bacteria</taxon>
        <taxon>Pseudomonadati</taxon>
        <taxon>Pseudomonadota</taxon>
        <taxon>Betaproteobacteria</taxon>
        <taxon>Rhodocyclales</taxon>
        <taxon>Zoogloeaceae</taxon>
        <taxon>Thauera</taxon>
    </lineage>
</organism>
<dbReference type="STRING" id="85643.Tmz1t_3497"/>
<evidence type="ECO:0000256" key="1">
    <source>
        <dbReference type="SAM" id="MobiDB-lite"/>
    </source>
</evidence>
<keyword evidence="2" id="KW-1133">Transmembrane helix</keyword>
<evidence type="ECO:0000256" key="2">
    <source>
        <dbReference type="SAM" id="Phobius"/>
    </source>
</evidence>
<dbReference type="AlphaFoldDB" id="C4KDC5"/>
<keyword evidence="2" id="KW-0812">Transmembrane</keyword>
<protein>
    <submittedName>
        <fullName evidence="3">Uncharacterized protein</fullName>
    </submittedName>
</protein>
<dbReference type="HOGENOM" id="CLU_3030952_0_0_4"/>
<reference evidence="4" key="1">
    <citation type="submission" date="2009-05" db="EMBL/GenBank/DDBJ databases">
        <title>Complete sequence of chromosome of Thauera sp. MZ1T.</title>
        <authorList>
            <consortium name="US DOE Joint Genome Institute"/>
            <person name="Lucas S."/>
            <person name="Copeland A."/>
            <person name="Lapidus A."/>
            <person name="Glavina del Rio T."/>
            <person name="Dalin E."/>
            <person name="Tice H."/>
            <person name="Bruce D."/>
            <person name="Goodwin L."/>
            <person name="Pitluck S."/>
            <person name="Sims D."/>
            <person name="Brettin T."/>
            <person name="Detter J.C."/>
            <person name="Han C."/>
            <person name="Larimer F."/>
            <person name="Land M."/>
            <person name="Hauser L."/>
            <person name="Kyrpides N."/>
            <person name="Mikhailova N."/>
            <person name="Sayler G.S."/>
        </authorList>
    </citation>
    <scope>NUCLEOTIDE SEQUENCE [LARGE SCALE GENOMIC DNA]</scope>
    <source>
        <strain evidence="4">MZ1T</strain>
    </source>
</reference>
<evidence type="ECO:0000313" key="4">
    <source>
        <dbReference type="Proteomes" id="UP000002186"/>
    </source>
</evidence>
<dbReference type="RefSeq" id="WP_004309846.1">
    <property type="nucleotide sequence ID" value="NC_011662.2"/>
</dbReference>
<dbReference type="KEGG" id="tmz:Tmz1t_3497"/>
<evidence type="ECO:0000313" key="3">
    <source>
        <dbReference type="EMBL" id="ACR02091.1"/>
    </source>
</evidence>
<reference evidence="3 4" key="2">
    <citation type="journal article" date="2012" name="Stand. Genomic Sci.">
        <title>Complete genome sequence of Thauera aminoaromatica strain MZ1T.</title>
        <authorList>
            <person name="Jiang K."/>
            <person name="Sanseverino J."/>
            <person name="Chauhan A."/>
            <person name="Lucas S."/>
            <person name="Copeland A."/>
            <person name="Lapidus A."/>
            <person name="Del Rio T.G."/>
            <person name="Dalin E."/>
            <person name="Tice H."/>
            <person name="Bruce D."/>
            <person name="Goodwin L."/>
            <person name="Pitluck S."/>
            <person name="Sims D."/>
            <person name="Brettin T."/>
            <person name="Detter J.C."/>
            <person name="Han C."/>
            <person name="Chang Y.J."/>
            <person name="Larimer F."/>
            <person name="Land M."/>
            <person name="Hauser L."/>
            <person name="Kyrpides N.C."/>
            <person name="Mikhailova N."/>
            <person name="Moser S."/>
            <person name="Jegier P."/>
            <person name="Close D."/>
            <person name="Debruyn J.M."/>
            <person name="Wang Y."/>
            <person name="Layton A.C."/>
            <person name="Allen M.S."/>
            <person name="Sayler G.S."/>
        </authorList>
    </citation>
    <scope>NUCLEOTIDE SEQUENCE [LARGE SCALE GENOMIC DNA]</scope>
    <source>
        <strain evidence="3 4">MZ1T</strain>
    </source>
</reference>
<proteinExistence type="predicted"/>
<feature type="region of interest" description="Disordered" evidence="1">
    <location>
        <begin position="1"/>
        <end position="21"/>
    </location>
</feature>
<name>C4KDC5_THASP</name>
<accession>C4KDC5</accession>
<gene>
    <name evidence="3" type="ordered locus">Tmz1t_3497</name>
</gene>
<dbReference type="EMBL" id="CP001281">
    <property type="protein sequence ID" value="ACR02091.1"/>
    <property type="molecule type" value="Genomic_DNA"/>
</dbReference>